<dbReference type="GO" id="GO:0003677">
    <property type="term" value="F:DNA binding"/>
    <property type="evidence" value="ECO:0007669"/>
    <property type="project" value="InterPro"/>
</dbReference>
<dbReference type="Gene3D" id="1.10.443.20">
    <property type="entry name" value="Centromere DNA-binding protein complex CBF3 subunit, domain 2"/>
    <property type="match status" value="1"/>
</dbReference>
<dbReference type="InterPro" id="IPR038279">
    <property type="entry name" value="Ndc10_dom2_sf"/>
</dbReference>
<organism evidence="3">
    <name type="scientific">Volvox carteri f. nagariensis</name>
    <dbReference type="NCBI Taxonomy" id="3068"/>
    <lineage>
        <taxon>Eukaryota</taxon>
        <taxon>Viridiplantae</taxon>
        <taxon>Chlorophyta</taxon>
        <taxon>core chlorophytes</taxon>
        <taxon>Chlorophyceae</taxon>
        <taxon>CS clade</taxon>
        <taxon>Chlamydomonadales</taxon>
        <taxon>Volvocaceae</taxon>
        <taxon>Volvox</taxon>
    </lineage>
</organism>
<dbReference type="Proteomes" id="UP000001058">
    <property type="component" value="Unassembled WGS sequence"/>
</dbReference>
<evidence type="ECO:0000313" key="3">
    <source>
        <dbReference type="Proteomes" id="UP000001058"/>
    </source>
</evidence>
<dbReference type="AlphaFoldDB" id="D8TXM3"/>
<evidence type="ECO:0000313" key="2">
    <source>
        <dbReference type="EMBL" id="EFJ47750.1"/>
    </source>
</evidence>
<dbReference type="EMBL" id="GL378343">
    <property type="protein sequence ID" value="EFJ47750.1"/>
    <property type="molecule type" value="Genomic_DNA"/>
</dbReference>
<dbReference type="GeneID" id="9615381"/>
<dbReference type="OrthoDB" id="563023at2759"/>
<accession>D8TXM3</accession>
<dbReference type="STRING" id="3068.D8TXM3"/>
<feature type="region of interest" description="Disordered" evidence="1">
    <location>
        <begin position="260"/>
        <end position="281"/>
    </location>
</feature>
<sequence length="345" mass="36179">MEYLYIRFTMEGKNYPNPLDEEEWLTCVLLRAMTTNKAINYTQQHDMVKDIMRCMEIITRKRTHVFRVGGTQALDAAGASRETAQRMGHWQEGSALVESYLMPVPYDGLLMLAGFDCCTPDKLKTAYWAQHFMLEISPALLEPLKVAIFSSCPSYAIARMKPPVALDCLISIQQQMAMLPVQQTVILQHFLVQQQRAVQLAQASQDLGGLMGGAAGGSGVGGLAQAGAPGLTPGRQQQRLDFGGLMGGAAGGSGVGGLAQAGAPGLTPGRQQQRLDLGGLMGGAAGGSSAGGLAQAGAPGLTPGRQQQLMNLGGLMGGGQLAAAALAAWRRPAHLASRLAGSSSS</sequence>
<protein>
    <submittedName>
        <fullName evidence="2">Uncharacterized protein</fullName>
    </submittedName>
</protein>
<dbReference type="KEGG" id="vcn:VOLCADRAFT_91646"/>
<dbReference type="InParanoid" id="D8TXM3"/>
<gene>
    <name evidence="2" type="ORF">VOLCADRAFT_91646</name>
</gene>
<keyword evidence="3" id="KW-1185">Reference proteome</keyword>
<evidence type="ECO:0000256" key="1">
    <source>
        <dbReference type="SAM" id="MobiDB-lite"/>
    </source>
</evidence>
<proteinExistence type="predicted"/>
<dbReference type="RefSeq" id="XP_002951221.1">
    <property type="nucleotide sequence ID" value="XM_002951175.1"/>
</dbReference>
<name>D8TXM3_VOLCA</name>
<reference evidence="2 3" key="1">
    <citation type="journal article" date="2010" name="Science">
        <title>Genomic analysis of organismal complexity in the multicellular green alga Volvox carteri.</title>
        <authorList>
            <person name="Prochnik S.E."/>
            <person name="Umen J."/>
            <person name="Nedelcu A.M."/>
            <person name="Hallmann A."/>
            <person name="Miller S.M."/>
            <person name="Nishii I."/>
            <person name="Ferris P."/>
            <person name="Kuo A."/>
            <person name="Mitros T."/>
            <person name="Fritz-Laylin L.K."/>
            <person name="Hellsten U."/>
            <person name="Chapman J."/>
            <person name="Simakov O."/>
            <person name="Rensing S.A."/>
            <person name="Terry A."/>
            <person name="Pangilinan J."/>
            <person name="Kapitonov V."/>
            <person name="Jurka J."/>
            <person name="Salamov A."/>
            <person name="Shapiro H."/>
            <person name="Schmutz J."/>
            <person name="Grimwood J."/>
            <person name="Lindquist E."/>
            <person name="Lucas S."/>
            <person name="Grigoriev I.V."/>
            <person name="Schmitt R."/>
            <person name="Kirk D."/>
            <person name="Rokhsar D.S."/>
        </authorList>
    </citation>
    <scope>NUCLEOTIDE SEQUENCE [LARGE SCALE GENOMIC DNA]</scope>
    <source>
        <strain evidence="3">f. Nagariensis / Eve</strain>
    </source>
</reference>